<gene>
    <name evidence="2" type="ORF">J0I24_04210</name>
</gene>
<evidence type="ECO:0000256" key="1">
    <source>
        <dbReference type="SAM" id="Coils"/>
    </source>
</evidence>
<feature type="coiled-coil region" evidence="1">
    <location>
        <begin position="62"/>
        <end position="89"/>
    </location>
</feature>
<dbReference type="AlphaFoldDB" id="A0A8I1MWW1"/>
<dbReference type="RefSeq" id="WP_013123102.1">
    <property type="nucleotide sequence ID" value="NZ_JAFKMQ010000042.1"/>
</dbReference>
<protein>
    <submittedName>
        <fullName evidence="2">Uncharacterized protein</fullName>
    </submittedName>
</protein>
<dbReference type="Proteomes" id="UP000664800">
    <property type="component" value="Unassembled WGS sequence"/>
</dbReference>
<reference evidence="2" key="1">
    <citation type="submission" date="2021-02" db="EMBL/GenBank/DDBJ databases">
        <title>Thiocyanate and organic carbon inputs drive convergent selection for specific autotrophic Afipia and Thiobacillus strains within complex microbiomes.</title>
        <authorList>
            <person name="Huddy R.J."/>
            <person name="Sachdeva R."/>
            <person name="Kadzinga F."/>
            <person name="Kantor R.S."/>
            <person name="Harrison S.T.L."/>
            <person name="Banfield J.F."/>
        </authorList>
    </citation>
    <scope>NUCLEOTIDE SEQUENCE</scope>
    <source>
        <strain evidence="2">SCN18_13_7_16_R3_B_64_19</strain>
    </source>
</reference>
<accession>A0A8I1MWW1</accession>
<keyword evidence="1" id="KW-0175">Coiled coil</keyword>
<proteinExistence type="predicted"/>
<evidence type="ECO:0000313" key="2">
    <source>
        <dbReference type="EMBL" id="MBN8743492.1"/>
    </source>
</evidence>
<comment type="caution">
    <text evidence="2">The sequence shown here is derived from an EMBL/GenBank/DDBJ whole genome shotgun (WGS) entry which is preliminary data.</text>
</comment>
<dbReference type="EMBL" id="JAFKMR010000012">
    <property type="protein sequence ID" value="MBN8743492.1"/>
    <property type="molecule type" value="Genomic_DNA"/>
</dbReference>
<sequence length="93" mass="11213">MEELVDASIDYLLHYGDSDHWFFIPQAKDEEDALRYFFCIEGYGQSRQFGTLQRELCLLVPLQQYLQDRDAIERRVERLRRDIRARREAEEGL</sequence>
<evidence type="ECO:0000313" key="3">
    <source>
        <dbReference type="Proteomes" id="UP000664800"/>
    </source>
</evidence>
<name>A0A8I1MWW1_THIA3</name>
<organism evidence="2 3">
    <name type="scientific">Thiomonas arsenitoxydans (strain DSM 22701 / CIP 110005 / 3As)</name>
    <dbReference type="NCBI Taxonomy" id="426114"/>
    <lineage>
        <taxon>Bacteria</taxon>
        <taxon>Pseudomonadati</taxon>
        <taxon>Pseudomonadota</taxon>
        <taxon>Betaproteobacteria</taxon>
        <taxon>Burkholderiales</taxon>
        <taxon>Thiomonas</taxon>
    </lineage>
</organism>